<feature type="region of interest" description="Disordered" evidence="1">
    <location>
        <begin position="118"/>
        <end position="137"/>
    </location>
</feature>
<comment type="caution">
    <text evidence="2">The sequence shown here is derived from an EMBL/GenBank/DDBJ whole genome shotgun (WGS) entry which is preliminary data.</text>
</comment>
<dbReference type="PANTHER" id="PTHR34043">
    <property type="entry name" value="ALPHA/BETA-HYDROLASES SUPERFAMILY PROTEIN"/>
    <property type="match status" value="1"/>
</dbReference>
<name>A0A2G2YLB6_CAPAN</name>
<dbReference type="Gene3D" id="2.60.120.260">
    <property type="entry name" value="Galactose-binding domain-like"/>
    <property type="match status" value="1"/>
</dbReference>
<reference evidence="2 3" key="2">
    <citation type="journal article" date="2017" name="Genome Biol.">
        <title>New reference genome sequences of hot pepper reveal the massive evolution of plant disease-resistance genes by retroduplication.</title>
        <authorList>
            <person name="Kim S."/>
            <person name="Park J."/>
            <person name="Yeom S.I."/>
            <person name="Kim Y.M."/>
            <person name="Seo E."/>
            <person name="Kim K.T."/>
            <person name="Kim M.S."/>
            <person name="Lee J.M."/>
            <person name="Cheong K."/>
            <person name="Shin H.S."/>
            <person name="Kim S.B."/>
            <person name="Han K."/>
            <person name="Lee J."/>
            <person name="Park M."/>
            <person name="Lee H.A."/>
            <person name="Lee H.Y."/>
            <person name="Lee Y."/>
            <person name="Oh S."/>
            <person name="Lee J.H."/>
            <person name="Choi E."/>
            <person name="Choi E."/>
            <person name="Lee S.E."/>
            <person name="Jeon J."/>
            <person name="Kim H."/>
            <person name="Choi G."/>
            <person name="Song H."/>
            <person name="Lee J."/>
            <person name="Lee S.C."/>
            <person name="Kwon J.K."/>
            <person name="Lee H.Y."/>
            <person name="Koo N."/>
            <person name="Hong Y."/>
            <person name="Kim R.W."/>
            <person name="Kang W.H."/>
            <person name="Huh J.H."/>
            <person name="Kang B.C."/>
            <person name="Yang T.J."/>
            <person name="Lee Y.H."/>
            <person name="Bennetzen J.L."/>
            <person name="Choi D."/>
        </authorList>
    </citation>
    <scope>NUCLEOTIDE SEQUENCE [LARGE SCALE GENOMIC DNA]</scope>
    <source>
        <strain evidence="3">cv. CM334</strain>
    </source>
</reference>
<dbReference type="EMBL" id="AYRZ02000010">
    <property type="protein sequence ID" value="PHT70542.1"/>
    <property type="molecule type" value="Genomic_DNA"/>
</dbReference>
<sequence length="315" mass="34927">MGATGLKLEKALHNQFPERERYFGLQNFAVASDLSQALSDCFYKNSNNLEINLKSDYSKKNVTSVKDLPAILLVHGIFGFEKGRLGGLSYFVGAEKKDDRVLVPDLIFGSPNDDLSNSNMTSEFKNKPDGWETTSKTQDGNIWEMSKREEDILVQEFERRIAFNKFQAFKGYENTSENWVLSITALSGAFNGTTRTYFDGLKAQRKTVKTPVDMMLLMSSLTMTFWKVCACDTNCCNAFVVPACSGNYKGVTEDVGCSYIVVTNRTECCQGLEQDITSKISAGCVYTVSARAGVSGTFHGSIDVQASLRLVYQNA</sequence>
<organism evidence="2 3">
    <name type="scientific">Capsicum annuum</name>
    <name type="common">Capsicum pepper</name>
    <dbReference type="NCBI Taxonomy" id="4072"/>
    <lineage>
        <taxon>Eukaryota</taxon>
        <taxon>Viridiplantae</taxon>
        <taxon>Streptophyta</taxon>
        <taxon>Embryophyta</taxon>
        <taxon>Tracheophyta</taxon>
        <taxon>Spermatophyta</taxon>
        <taxon>Magnoliopsida</taxon>
        <taxon>eudicotyledons</taxon>
        <taxon>Gunneridae</taxon>
        <taxon>Pentapetalae</taxon>
        <taxon>asterids</taxon>
        <taxon>lamiids</taxon>
        <taxon>Solanales</taxon>
        <taxon>Solanaceae</taxon>
        <taxon>Solanoideae</taxon>
        <taxon>Capsiceae</taxon>
        <taxon>Capsicum</taxon>
    </lineage>
</organism>
<gene>
    <name evidence="2" type="ORF">T459_25646</name>
</gene>
<dbReference type="PANTHER" id="PTHR34043:SF8">
    <property type="entry name" value="LIPASE-LIKE"/>
    <property type="match status" value="1"/>
</dbReference>
<dbReference type="Proteomes" id="UP000222542">
    <property type="component" value="Unassembled WGS sequence"/>
</dbReference>
<accession>A0A2G2YLB6</accession>
<evidence type="ECO:0000256" key="1">
    <source>
        <dbReference type="SAM" id="MobiDB-lite"/>
    </source>
</evidence>
<reference evidence="2 3" key="1">
    <citation type="journal article" date="2014" name="Nat. Genet.">
        <title>Genome sequence of the hot pepper provides insights into the evolution of pungency in Capsicum species.</title>
        <authorList>
            <person name="Kim S."/>
            <person name="Park M."/>
            <person name="Yeom S.I."/>
            <person name="Kim Y.M."/>
            <person name="Lee J.M."/>
            <person name="Lee H.A."/>
            <person name="Seo E."/>
            <person name="Choi J."/>
            <person name="Cheong K."/>
            <person name="Kim K.T."/>
            <person name="Jung K."/>
            <person name="Lee G.W."/>
            <person name="Oh S.K."/>
            <person name="Bae C."/>
            <person name="Kim S.B."/>
            <person name="Lee H.Y."/>
            <person name="Kim S.Y."/>
            <person name="Kim M.S."/>
            <person name="Kang B.C."/>
            <person name="Jo Y.D."/>
            <person name="Yang H.B."/>
            <person name="Jeong H.J."/>
            <person name="Kang W.H."/>
            <person name="Kwon J.K."/>
            <person name="Shin C."/>
            <person name="Lim J.Y."/>
            <person name="Park J.H."/>
            <person name="Huh J.H."/>
            <person name="Kim J.S."/>
            <person name="Kim B.D."/>
            <person name="Cohen O."/>
            <person name="Paran I."/>
            <person name="Suh M.C."/>
            <person name="Lee S.B."/>
            <person name="Kim Y.K."/>
            <person name="Shin Y."/>
            <person name="Noh S.J."/>
            <person name="Park J."/>
            <person name="Seo Y.S."/>
            <person name="Kwon S.Y."/>
            <person name="Kim H.A."/>
            <person name="Park J.M."/>
            <person name="Kim H.J."/>
            <person name="Choi S.B."/>
            <person name="Bosland P.W."/>
            <person name="Reeves G."/>
            <person name="Jo S.H."/>
            <person name="Lee B.W."/>
            <person name="Cho H.T."/>
            <person name="Choi H.S."/>
            <person name="Lee M.S."/>
            <person name="Yu Y."/>
            <person name="Do Choi Y."/>
            <person name="Park B.S."/>
            <person name="van Deynze A."/>
            <person name="Ashrafi H."/>
            <person name="Hill T."/>
            <person name="Kim W.T."/>
            <person name="Pai H.S."/>
            <person name="Ahn H.K."/>
            <person name="Yeam I."/>
            <person name="Giovannoni J.J."/>
            <person name="Rose J.K."/>
            <person name="Sorensen I."/>
            <person name="Lee S.J."/>
            <person name="Kim R.W."/>
            <person name="Choi I.Y."/>
            <person name="Choi B.S."/>
            <person name="Lim J.S."/>
            <person name="Lee Y.H."/>
            <person name="Choi D."/>
        </authorList>
    </citation>
    <scope>NUCLEOTIDE SEQUENCE [LARGE SCALE GENOMIC DNA]</scope>
    <source>
        <strain evidence="3">cv. CM334</strain>
    </source>
</reference>
<protein>
    <submittedName>
        <fullName evidence="2">Uncharacterized protein</fullName>
    </submittedName>
</protein>
<dbReference type="SUPFAM" id="SSF49785">
    <property type="entry name" value="Galactose-binding domain-like"/>
    <property type="match status" value="1"/>
</dbReference>
<dbReference type="Gramene" id="PHT70542">
    <property type="protein sequence ID" value="PHT70542"/>
    <property type="gene ID" value="T459_25646"/>
</dbReference>
<proteinExistence type="predicted"/>
<evidence type="ECO:0000313" key="2">
    <source>
        <dbReference type="EMBL" id="PHT70542.1"/>
    </source>
</evidence>
<evidence type="ECO:0000313" key="3">
    <source>
        <dbReference type="Proteomes" id="UP000222542"/>
    </source>
</evidence>
<keyword evidence="3" id="KW-1185">Reference proteome</keyword>
<dbReference type="STRING" id="4072.A0A2G2YLB6"/>
<dbReference type="AlphaFoldDB" id="A0A2G2YLB6"/>
<dbReference type="InterPro" id="IPR008979">
    <property type="entry name" value="Galactose-bd-like_sf"/>
</dbReference>